<protein>
    <submittedName>
        <fullName evidence="1">Uncharacterized protein</fullName>
    </submittedName>
</protein>
<evidence type="ECO:0000313" key="2">
    <source>
        <dbReference type="Proteomes" id="UP000245887"/>
    </source>
</evidence>
<sequence>MRASIRLAIATIAIAVITGCATPLTGGQKQELRGYQAKGLAIEEKNPGAAAALGLLPGGGSFYVREYGAGIVNLLFWPVSILWDPVSGYQGAQSINYYATKQTLQRKKNKAVSQLEDKLMMETISKQQFISKKRQIENKYDAY</sequence>
<evidence type="ECO:0000313" key="1">
    <source>
        <dbReference type="EMBL" id="PVY76988.1"/>
    </source>
</evidence>
<dbReference type="EMBL" id="QEKQ01000004">
    <property type="protein sequence ID" value="PVY76988.1"/>
    <property type="molecule type" value="Genomic_DNA"/>
</dbReference>
<gene>
    <name evidence="1" type="ORF">C8D92_104221</name>
</gene>
<dbReference type="AlphaFoldDB" id="A0A2U1CXM7"/>
<proteinExistence type="predicted"/>
<name>A0A2U1CXM7_9GAMM</name>
<dbReference type="OrthoDB" id="6215439at2"/>
<dbReference type="PROSITE" id="PS51257">
    <property type="entry name" value="PROKAR_LIPOPROTEIN"/>
    <property type="match status" value="1"/>
</dbReference>
<reference evidence="1 2" key="1">
    <citation type="submission" date="2018-04" db="EMBL/GenBank/DDBJ databases">
        <title>Genomic Encyclopedia of Type Strains, Phase IV (KMG-IV): sequencing the most valuable type-strain genomes for metagenomic binning, comparative biology and taxonomic classification.</title>
        <authorList>
            <person name="Goeker M."/>
        </authorList>
    </citation>
    <scope>NUCLEOTIDE SEQUENCE [LARGE SCALE GENOMIC DNA]</scope>
    <source>
        <strain evidence="1 2">DSM 28688</strain>
    </source>
</reference>
<dbReference type="Proteomes" id="UP000245887">
    <property type="component" value="Unassembled WGS sequence"/>
</dbReference>
<organism evidence="1 2">
    <name type="scientific">Tamilnaduibacter salinus</name>
    <dbReference type="NCBI Taxonomy" id="1484056"/>
    <lineage>
        <taxon>Bacteria</taxon>
        <taxon>Pseudomonadati</taxon>
        <taxon>Pseudomonadota</taxon>
        <taxon>Gammaproteobacteria</taxon>
        <taxon>Pseudomonadales</taxon>
        <taxon>Marinobacteraceae</taxon>
        <taxon>Tamilnaduibacter</taxon>
    </lineage>
</organism>
<dbReference type="RefSeq" id="WP_116918998.1">
    <property type="nucleotide sequence ID" value="NZ_QEKQ01000004.1"/>
</dbReference>
<comment type="caution">
    <text evidence="1">The sequence shown here is derived from an EMBL/GenBank/DDBJ whole genome shotgun (WGS) entry which is preliminary data.</text>
</comment>
<accession>A0A2U1CXM7</accession>